<protein>
    <submittedName>
        <fullName evidence="1">Uncharacterized protein</fullName>
    </submittedName>
</protein>
<name>A0ABV7GLS2_9RHOB</name>
<evidence type="ECO:0000313" key="2">
    <source>
        <dbReference type="Proteomes" id="UP001595632"/>
    </source>
</evidence>
<dbReference type="RefSeq" id="WP_275633357.1">
    <property type="nucleotide sequence ID" value="NZ_JARGYD010000005.1"/>
</dbReference>
<keyword evidence="2" id="KW-1185">Reference proteome</keyword>
<gene>
    <name evidence="1" type="ORF">ACFOGP_07580</name>
</gene>
<reference evidence="2" key="1">
    <citation type="journal article" date="2019" name="Int. J. Syst. Evol. Microbiol.">
        <title>The Global Catalogue of Microorganisms (GCM) 10K type strain sequencing project: providing services to taxonomists for standard genome sequencing and annotation.</title>
        <authorList>
            <consortium name="The Broad Institute Genomics Platform"/>
            <consortium name="The Broad Institute Genome Sequencing Center for Infectious Disease"/>
            <person name="Wu L."/>
            <person name="Ma J."/>
        </authorList>
    </citation>
    <scope>NUCLEOTIDE SEQUENCE [LARGE SCALE GENOMIC DNA]</scope>
    <source>
        <strain evidence="2">KCTC 52366</strain>
    </source>
</reference>
<organism evidence="1 2">
    <name type="scientific">Psychromarinibacter halotolerans</name>
    <dbReference type="NCBI Taxonomy" id="1775175"/>
    <lineage>
        <taxon>Bacteria</taxon>
        <taxon>Pseudomonadati</taxon>
        <taxon>Pseudomonadota</taxon>
        <taxon>Alphaproteobacteria</taxon>
        <taxon>Rhodobacterales</taxon>
        <taxon>Paracoccaceae</taxon>
        <taxon>Psychromarinibacter</taxon>
    </lineage>
</organism>
<accession>A0ABV7GLS2</accession>
<dbReference type="EMBL" id="JBHRTB010000010">
    <property type="protein sequence ID" value="MFC3142564.1"/>
    <property type="molecule type" value="Genomic_DNA"/>
</dbReference>
<evidence type="ECO:0000313" key="1">
    <source>
        <dbReference type="EMBL" id="MFC3142564.1"/>
    </source>
</evidence>
<proteinExistence type="predicted"/>
<dbReference type="Proteomes" id="UP001595632">
    <property type="component" value="Unassembled WGS sequence"/>
</dbReference>
<comment type="caution">
    <text evidence="1">The sequence shown here is derived from an EMBL/GenBank/DDBJ whole genome shotgun (WGS) entry which is preliminary data.</text>
</comment>
<sequence>MTGTQAHTRRGGAPVGYIDELDAVGAGAVKYLRMWSDGPEAQAIADRNFALLLGPQQGPVTTRALDQLMQICARYGRRPLMRHGQTCKCLGGDESCFATFVSTACDGDREDALLIAMNIVRADMAPQLADLAQTFGLALKRISLLSRPSARKHVAQPTLH</sequence>